<evidence type="ECO:0000256" key="3">
    <source>
        <dbReference type="ARBA" id="ARBA00022801"/>
    </source>
</evidence>
<evidence type="ECO:0000259" key="4">
    <source>
        <dbReference type="Pfam" id="PF02230"/>
    </source>
</evidence>
<organism evidence="5 6">
    <name type="scientific">Hermetia illucens</name>
    <name type="common">Black soldier fly</name>
    <dbReference type="NCBI Taxonomy" id="343691"/>
    <lineage>
        <taxon>Eukaryota</taxon>
        <taxon>Metazoa</taxon>
        <taxon>Ecdysozoa</taxon>
        <taxon>Arthropoda</taxon>
        <taxon>Hexapoda</taxon>
        <taxon>Insecta</taxon>
        <taxon>Pterygota</taxon>
        <taxon>Neoptera</taxon>
        <taxon>Endopterygota</taxon>
        <taxon>Diptera</taxon>
        <taxon>Brachycera</taxon>
        <taxon>Stratiomyomorpha</taxon>
        <taxon>Stratiomyidae</taxon>
        <taxon>Hermetiinae</taxon>
        <taxon>Hermetia</taxon>
    </lineage>
</organism>
<dbReference type="EMBL" id="LR899012">
    <property type="protein sequence ID" value="CAD7089069.1"/>
    <property type="molecule type" value="Genomic_DNA"/>
</dbReference>
<reference evidence="5 6" key="1">
    <citation type="submission" date="2020-11" db="EMBL/GenBank/DDBJ databases">
        <authorList>
            <person name="Wallbank WR R."/>
            <person name="Pardo Diaz C."/>
            <person name="Kozak K."/>
            <person name="Martin S."/>
            <person name="Jiggins C."/>
            <person name="Moest M."/>
            <person name="Warren A I."/>
            <person name="Generalovic N T."/>
            <person name="Byers J.R.P. K."/>
            <person name="Montejo-Kovacevich G."/>
            <person name="Yen C E."/>
        </authorList>
    </citation>
    <scope>NUCLEOTIDE SEQUENCE [LARGE SCALE GENOMIC DNA]</scope>
</reference>
<dbReference type="GO" id="GO:0008474">
    <property type="term" value="F:palmitoyl-(protein) hydrolase activity"/>
    <property type="evidence" value="ECO:0007669"/>
    <property type="project" value="UniProtKB-EC"/>
</dbReference>
<dbReference type="SUPFAM" id="SSF53474">
    <property type="entry name" value="alpha/beta-Hydrolases"/>
    <property type="match status" value="1"/>
</dbReference>
<evidence type="ECO:0000256" key="1">
    <source>
        <dbReference type="ARBA" id="ARBA00006499"/>
    </source>
</evidence>
<dbReference type="GO" id="GO:0052689">
    <property type="term" value="F:carboxylic ester hydrolase activity"/>
    <property type="evidence" value="ECO:0007669"/>
    <property type="project" value="TreeGrafter"/>
</dbReference>
<comment type="similarity">
    <text evidence="1">Belongs to the AB hydrolase superfamily. AB hydrolase 2 family.</text>
</comment>
<evidence type="ECO:0000256" key="2">
    <source>
        <dbReference type="ARBA" id="ARBA00012423"/>
    </source>
</evidence>
<dbReference type="AlphaFoldDB" id="A0A7R8UYS3"/>
<proteinExistence type="inferred from homology"/>
<dbReference type="OrthoDB" id="2418081at2759"/>
<dbReference type="GO" id="GO:0005737">
    <property type="term" value="C:cytoplasm"/>
    <property type="evidence" value="ECO:0007669"/>
    <property type="project" value="TreeGrafter"/>
</dbReference>
<gene>
    <name evidence="5" type="ORF">HERILL_LOCUS11649</name>
</gene>
<keyword evidence="3" id="KW-0378">Hydrolase</keyword>
<sequence>MKLIMKTIAPVGRKHTATVIFFHGSGDTGHNLVEWVRFLLRKDMEFSHIKVMYPTAPVQRYTPLDGELSNVWFDRASISIDAKESRQSLESIYETANELIKNEIDEGIPASRIVVGGFSMGGALAMHIGYHVNTEIAGVFACSSFLNRGSIVYDSLANRKSPNSPLPELLMFHGDRDSLVPAEWGEETFNELKKLGVNGDFHLLKNAMHELKAKQMMQLQEWINRILPEYSSGVENKL</sequence>
<dbReference type="Proteomes" id="UP000594454">
    <property type="component" value="Chromosome 4"/>
</dbReference>
<evidence type="ECO:0000313" key="5">
    <source>
        <dbReference type="EMBL" id="CAD7089069.1"/>
    </source>
</evidence>
<dbReference type="InParanoid" id="A0A7R8UYS3"/>
<dbReference type="InterPro" id="IPR029058">
    <property type="entry name" value="AB_hydrolase_fold"/>
</dbReference>
<dbReference type="PANTHER" id="PTHR10655">
    <property type="entry name" value="LYSOPHOSPHOLIPASE-RELATED"/>
    <property type="match status" value="1"/>
</dbReference>
<dbReference type="Gene3D" id="3.40.50.1820">
    <property type="entry name" value="alpha/beta hydrolase"/>
    <property type="match status" value="1"/>
</dbReference>
<dbReference type="EC" id="3.1.2.22" evidence="2"/>
<name>A0A7R8UYS3_HERIL</name>
<accession>A0A7R8UYS3</accession>
<dbReference type="InterPro" id="IPR003140">
    <property type="entry name" value="PLipase/COase/thioEstase"/>
</dbReference>
<feature type="domain" description="Phospholipase/carboxylesterase/thioesterase" evidence="4">
    <location>
        <begin position="8"/>
        <end position="225"/>
    </location>
</feature>
<keyword evidence="6" id="KW-1185">Reference proteome</keyword>
<dbReference type="Pfam" id="PF02230">
    <property type="entry name" value="Abhydrolase_2"/>
    <property type="match status" value="1"/>
</dbReference>
<protein>
    <recommendedName>
        <fullName evidence="2">palmitoyl-protein hydrolase</fullName>
        <ecNumber evidence="2">3.1.2.22</ecNumber>
    </recommendedName>
</protein>
<dbReference type="PANTHER" id="PTHR10655:SF17">
    <property type="entry name" value="LYSOPHOSPHOLIPASE-LIKE PROTEIN 1"/>
    <property type="match status" value="1"/>
</dbReference>
<evidence type="ECO:0000313" key="6">
    <source>
        <dbReference type="Proteomes" id="UP000594454"/>
    </source>
</evidence>
<dbReference type="FunCoup" id="A0A7R8UYS3">
    <property type="interactions" value="512"/>
</dbReference>
<dbReference type="InterPro" id="IPR050565">
    <property type="entry name" value="LYPA1-2/EST-like"/>
</dbReference>